<dbReference type="Pfam" id="PF02036">
    <property type="entry name" value="SCP2"/>
    <property type="match status" value="1"/>
</dbReference>
<dbReference type="PANTHER" id="PTHR10094:SF25">
    <property type="entry name" value="SCP2 STEROL-BINDING DOMAIN-CONTAINING PROTEIN 1"/>
    <property type="match status" value="1"/>
</dbReference>
<dbReference type="STRING" id="915471.SAMN05216201_10562"/>
<dbReference type="InterPro" id="IPR003033">
    <property type="entry name" value="SCP2_sterol-bd_dom"/>
</dbReference>
<accession>A0A1H6WCR9</accession>
<evidence type="ECO:0000259" key="1">
    <source>
        <dbReference type="Pfam" id="PF02036"/>
    </source>
</evidence>
<sequence>MSSVAKVIETMQSRFNASAAAGLDMVFQFNIEDAENYYLSIKNGTCTLTPGDAPSPSVSLIMNSDTLKGILKGEISGMEAFMGGKLRTEGDMMLALKLGELFPS</sequence>
<dbReference type="Gene3D" id="3.30.1050.10">
    <property type="entry name" value="SCP2 sterol-binding domain"/>
    <property type="match status" value="1"/>
</dbReference>
<dbReference type="EMBL" id="FNZE01000005">
    <property type="protein sequence ID" value="SEJ14821.1"/>
    <property type="molecule type" value="Genomic_DNA"/>
</dbReference>
<dbReference type="RefSeq" id="WP_090309353.1">
    <property type="nucleotide sequence ID" value="NZ_FNZE01000005.1"/>
</dbReference>
<gene>
    <name evidence="2" type="ORF">SAMN05216201_10562</name>
</gene>
<reference evidence="3" key="1">
    <citation type="submission" date="2016-10" db="EMBL/GenBank/DDBJ databases">
        <authorList>
            <person name="Varghese N."/>
            <person name="Submissions S."/>
        </authorList>
    </citation>
    <scope>NUCLEOTIDE SEQUENCE [LARGE SCALE GENOMIC DNA]</scope>
    <source>
        <strain evidence="3">LMG 25967</strain>
    </source>
</reference>
<dbReference type="Proteomes" id="UP000242930">
    <property type="component" value="Unassembled WGS sequence"/>
</dbReference>
<evidence type="ECO:0000313" key="2">
    <source>
        <dbReference type="EMBL" id="SEJ14821.1"/>
    </source>
</evidence>
<name>A0A1H6WCR9_9PSED</name>
<dbReference type="GO" id="GO:0005829">
    <property type="term" value="C:cytosol"/>
    <property type="evidence" value="ECO:0007669"/>
    <property type="project" value="TreeGrafter"/>
</dbReference>
<dbReference type="AlphaFoldDB" id="A0A1H6WCR9"/>
<dbReference type="PANTHER" id="PTHR10094">
    <property type="entry name" value="STEROL CARRIER PROTEIN 2 SCP-2 FAMILY PROTEIN"/>
    <property type="match status" value="1"/>
</dbReference>
<evidence type="ECO:0000313" key="3">
    <source>
        <dbReference type="Proteomes" id="UP000242930"/>
    </source>
</evidence>
<proteinExistence type="predicted"/>
<feature type="domain" description="SCP2" evidence="1">
    <location>
        <begin position="16"/>
        <end position="102"/>
    </location>
</feature>
<protein>
    <submittedName>
        <fullName evidence="2">Sterol carrier protein</fullName>
    </submittedName>
</protein>
<dbReference type="InterPro" id="IPR036527">
    <property type="entry name" value="SCP2_sterol-bd_dom_sf"/>
</dbReference>
<keyword evidence="3" id="KW-1185">Reference proteome</keyword>
<dbReference type="OrthoDB" id="9809312at2"/>
<dbReference type="SUPFAM" id="SSF55718">
    <property type="entry name" value="SCP-like"/>
    <property type="match status" value="1"/>
</dbReference>
<organism evidence="2 3">
    <name type="scientific">Pseudomonas linyingensis</name>
    <dbReference type="NCBI Taxonomy" id="915471"/>
    <lineage>
        <taxon>Bacteria</taxon>
        <taxon>Pseudomonadati</taxon>
        <taxon>Pseudomonadota</taxon>
        <taxon>Gammaproteobacteria</taxon>
        <taxon>Pseudomonadales</taxon>
        <taxon>Pseudomonadaceae</taxon>
        <taxon>Pseudomonas</taxon>
    </lineage>
</organism>